<dbReference type="PRINTS" id="PR01210">
    <property type="entry name" value="GGTRANSPTASE"/>
</dbReference>
<dbReference type="SUPFAM" id="SSF56235">
    <property type="entry name" value="N-terminal nucleophile aminohydrolases (Ntn hydrolases)"/>
    <property type="match status" value="1"/>
</dbReference>
<accession>A0A1S1BXG2</accession>
<dbReference type="InterPro" id="IPR052896">
    <property type="entry name" value="GGT-like_enzyme"/>
</dbReference>
<dbReference type="EMBL" id="NSNE01000018">
    <property type="protein sequence ID" value="RPM08936.1"/>
    <property type="molecule type" value="Genomic_DNA"/>
</dbReference>
<reference evidence="2 3" key="1">
    <citation type="submission" date="2017-08" db="EMBL/GenBank/DDBJ databases">
        <authorList>
            <person name="Feschi L."/>
            <person name="Jeukens J."/>
            <person name="Emond-Rheault J.-G."/>
            <person name="Kukavica-Ibrulj I."/>
            <person name="Boyle B."/>
            <person name="Levesque R.C."/>
        </authorList>
    </citation>
    <scope>NUCLEOTIDE SEQUENCE [LARGE SCALE GENOMIC DNA]</scope>
    <source>
        <strain evidence="2 3">PA-W36</strain>
    </source>
</reference>
<name>A0A080VMU4_PSEAI</name>
<proteinExistence type="predicted"/>
<evidence type="ECO:0000313" key="2">
    <source>
        <dbReference type="EMBL" id="RPM08936.1"/>
    </source>
</evidence>
<dbReference type="PANTHER" id="PTHR43881">
    <property type="entry name" value="GAMMA-GLUTAMYLTRANSPEPTIDASE (AFU_ORTHOLOGUE AFUA_4G13580)"/>
    <property type="match status" value="1"/>
</dbReference>
<keyword evidence="2" id="KW-0808">Transferase</keyword>
<sequence length="538" mass="58506">MLDFSAHALPYASQRSPVHARRGMVATSQPQAAQVGLEILRRGGNAIDAAIATAAALTVVEPTGCGIGGDAFALVWTRGRLHGLDASGRAPGLLDRERVRAAGHERMPLYGWTPVTVPGCPAAWGELSRRFGKLPFEQLLRPAIELARDGFPVSPVIARLWQSGLDKFRAALPQRPELRAWFDEFLIDGRAPRAGEVFRQPGQADTLDELARSQCESFYRGELARAIVGHAERSGGYLRAEDLAGYQAKWVEPISLNYRGYDVWEIPPSGQGLIALMTLNILKGFEFGERDCARTWHRQLEAMKLAYVDGLHYISQPQSMRVSVEELLHEDYAASRRALIGERALDPSPGQPRPGGTVYLACGDEEGNLVSFIQSNYHGFGSGVVVPGTGIALQNRGAEFSLDPDHVNCLEPGKQTFHTIIPGFLSKDGVPLGPFGVMGAYMQPQGHVQMVMNLVDFGLNPQAALDAPRWQWLGGLRVGIEHAAPRALAAELAQRGHQVEIAYDSTSYGRGQIVLRDPASGVLCGGTEPRTDSQIAVW</sequence>
<evidence type="ECO:0000313" key="1">
    <source>
        <dbReference type="EMBL" id="MZZ16173.1"/>
    </source>
</evidence>
<organism evidence="2 3">
    <name type="scientific">Pseudomonas aeruginosa</name>
    <dbReference type="NCBI Taxonomy" id="287"/>
    <lineage>
        <taxon>Bacteria</taxon>
        <taxon>Pseudomonadati</taxon>
        <taxon>Pseudomonadota</taxon>
        <taxon>Gammaproteobacteria</taxon>
        <taxon>Pseudomonadales</taxon>
        <taxon>Pseudomonadaceae</taxon>
        <taxon>Pseudomonas</taxon>
    </lineage>
</organism>
<reference evidence="1" key="3">
    <citation type="submission" date="2020-01" db="EMBL/GenBank/DDBJ databases">
        <title>Bacteria Cultured from War Wounds Associated with the Conflict in Eastern Ukraine.</title>
        <authorList>
            <person name="Snesrud E."/>
            <person name="Galac M.R."/>
            <person name="Mc Gann P."/>
            <person name="Valentine K."/>
            <person name="Viacheslav K."/>
        </authorList>
    </citation>
    <scope>NUCLEOTIDE SEQUENCE</scope>
    <source>
        <strain evidence="1">VNMU148</strain>
    </source>
</reference>
<dbReference type="MEROPS" id="T03.025"/>
<dbReference type="AlphaFoldDB" id="A0A080VMU4"/>
<accession>A0A080VMU4</accession>
<dbReference type="eggNOG" id="COG0405">
    <property type="taxonomic scope" value="Bacteria"/>
</dbReference>
<dbReference type="InterPro" id="IPR043138">
    <property type="entry name" value="GGT_lsub"/>
</dbReference>
<dbReference type="Pfam" id="PF01019">
    <property type="entry name" value="G_glu_transpept"/>
    <property type="match status" value="1"/>
</dbReference>
<evidence type="ECO:0000313" key="3">
    <source>
        <dbReference type="Proteomes" id="UP000284767"/>
    </source>
</evidence>
<dbReference type="InterPro" id="IPR029055">
    <property type="entry name" value="Ntn_hydrolases_N"/>
</dbReference>
<gene>
    <name evidence="1" type="ORF">GUL26_28290</name>
    <name evidence="2" type="ORF">IPC1295_25775</name>
</gene>
<dbReference type="RefSeq" id="WP_003102206.1">
    <property type="nucleotide sequence ID" value="NZ_AP014651.1"/>
</dbReference>
<dbReference type="InterPro" id="IPR043137">
    <property type="entry name" value="GGT_ssub_C"/>
</dbReference>
<dbReference type="EMBL" id="WXZT01000025">
    <property type="protein sequence ID" value="MZZ16173.1"/>
    <property type="molecule type" value="Genomic_DNA"/>
</dbReference>
<reference evidence="2 3" key="2">
    <citation type="submission" date="2019-01" db="EMBL/GenBank/DDBJ databases">
        <title>The Pseudomonas aeruginosa pan-genome provides new insights on its population structure, horizontal gene transfer and pathogenicity.</title>
        <authorList>
            <person name="Freschi L."/>
            <person name="Vincent A.T."/>
            <person name="Jeukens J."/>
            <person name="Emond-Rheault J.-G."/>
            <person name="Kukavica-Ibrulj I."/>
            <person name="Dupont M.-J."/>
            <person name="Charette S.J."/>
            <person name="Boyle B."/>
            <person name="Levesque R.C."/>
        </authorList>
    </citation>
    <scope>NUCLEOTIDE SEQUENCE [LARGE SCALE GENOMIC DNA]</scope>
    <source>
        <strain evidence="2 3">PA-W36</strain>
    </source>
</reference>
<dbReference type="Gene3D" id="3.60.20.40">
    <property type="match status" value="1"/>
</dbReference>
<dbReference type="PANTHER" id="PTHR43881:SF1">
    <property type="entry name" value="GAMMA-GLUTAMYLTRANSPEPTIDASE (AFU_ORTHOLOGUE AFUA_4G13580)"/>
    <property type="match status" value="1"/>
</dbReference>
<dbReference type="GO" id="GO:0016740">
    <property type="term" value="F:transferase activity"/>
    <property type="evidence" value="ECO:0007669"/>
    <property type="project" value="UniProtKB-KW"/>
</dbReference>
<dbReference type="Proteomes" id="UP000284767">
    <property type="component" value="Unassembled WGS sequence"/>
</dbReference>
<dbReference type="Proteomes" id="UP000644192">
    <property type="component" value="Unassembled WGS sequence"/>
</dbReference>
<comment type="caution">
    <text evidence="2">The sequence shown here is derived from an EMBL/GenBank/DDBJ whole genome shotgun (WGS) entry which is preliminary data.</text>
</comment>
<protein>
    <submittedName>
        <fullName evidence="1 2">Gamma-glutamyltransferase</fullName>
    </submittedName>
</protein>
<dbReference type="Gene3D" id="1.10.246.130">
    <property type="match status" value="1"/>
</dbReference>